<accession>A0ABV9EK44</accession>
<dbReference type="Proteomes" id="UP001595891">
    <property type="component" value="Unassembled WGS sequence"/>
</dbReference>
<evidence type="ECO:0000313" key="3">
    <source>
        <dbReference type="Proteomes" id="UP001595891"/>
    </source>
</evidence>
<dbReference type="RefSeq" id="WP_262842273.1">
    <property type="nucleotide sequence ID" value="NZ_JANZYP010000010.1"/>
</dbReference>
<sequence>METSSPRWAVTLFGTDADRIREAAATSLAETEDAMLSAHAVGRSKHQFAASGARMTNQFERLLDNIMELDIPGTRVVEHLAVFYKLVLVHDVLLFPYRADTKERVEPSDKWPKKVSKIVRELFAFAPERRWETPSLFETGADNKVELRATLASLPESTQLVLVPYVMNLSGLRAAWWGQAALAGKGSLLQWVHKPESLLSQNQTRATGVPPYSAHSFDAGDMPEAKMTVRSDAERKFNVPPVTEQEASHSDVIENNEG</sequence>
<comment type="caution">
    <text evidence="2">The sequence shown here is derived from an EMBL/GenBank/DDBJ whole genome shotgun (WGS) entry which is preliminary data.</text>
</comment>
<proteinExistence type="predicted"/>
<feature type="region of interest" description="Disordered" evidence="1">
    <location>
        <begin position="202"/>
        <end position="258"/>
    </location>
</feature>
<reference evidence="3" key="1">
    <citation type="journal article" date="2019" name="Int. J. Syst. Evol. Microbiol.">
        <title>The Global Catalogue of Microorganisms (GCM) 10K type strain sequencing project: providing services to taxonomists for standard genome sequencing and annotation.</title>
        <authorList>
            <consortium name="The Broad Institute Genomics Platform"/>
            <consortium name="The Broad Institute Genome Sequencing Center for Infectious Disease"/>
            <person name="Wu L."/>
            <person name="Ma J."/>
        </authorList>
    </citation>
    <scope>NUCLEOTIDE SEQUENCE [LARGE SCALE GENOMIC DNA]</scope>
    <source>
        <strain evidence="3">CCUG 49560</strain>
    </source>
</reference>
<evidence type="ECO:0000313" key="2">
    <source>
        <dbReference type="EMBL" id="MFC4588639.1"/>
    </source>
</evidence>
<protein>
    <submittedName>
        <fullName evidence="2">Uncharacterized protein</fullName>
    </submittedName>
</protein>
<keyword evidence="3" id="KW-1185">Reference proteome</keyword>
<name>A0ABV9EK44_9ACTN</name>
<gene>
    <name evidence="2" type="ORF">ACFO8L_21295</name>
</gene>
<evidence type="ECO:0000256" key="1">
    <source>
        <dbReference type="SAM" id="MobiDB-lite"/>
    </source>
</evidence>
<organism evidence="2 3">
    <name type="scientific">Sphaerisporangium corydalis</name>
    <dbReference type="NCBI Taxonomy" id="1441875"/>
    <lineage>
        <taxon>Bacteria</taxon>
        <taxon>Bacillati</taxon>
        <taxon>Actinomycetota</taxon>
        <taxon>Actinomycetes</taxon>
        <taxon>Streptosporangiales</taxon>
        <taxon>Streptosporangiaceae</taxon>
        <taxon>Sphaerisporangium</taxon>
    </lineage>
</organism>
<feature type="compositionally biased region" description="Basic and acidic residues" evidence="1">
    <location>
        <begin position="223"/>
        <end position="237"/>
    </location>
</feature>
<dbReference type="EMBL" id="JBHSFN010000013">
    <property type="protein sequence ID" value="MFC4588639.1"/>
    <property type="molecule type" value="Genomic_DNA"/>
</dbReference>